<dbReference type="EMBL" id="BMRP01000004">
    <property type="protein sequence ID" value="GGU52588.1"/>
    <property type="molecule type" value="Genomic_DNA"/>
</dbReference>
<evidence type="ECO:0000313" key="3">
    <source>
        <dbReference type="Proteomes" id="UP000654471"/>
    </source>
</evidence>
<keyword evidence="3" id="KW-1185">Reference proteome</keyword>
<proteinExistence type="predicted"/>
<comment type="caution">
    <text evidence="2">The sequence shown here is derived from an EMBL/GenBank/DDBJ whole genome shotgun (WGS) entry which is preliminary data.</text>
</comment>
<dbReference type="Proteomes" id="UP000654471">
    <property type="component" value="Unassembled WGS sequence"/>
</dbReference>
<name>A0ABQ2UT56_9ACTN</name>
<gene>
    <name evidence="2" type="ORF">GCM10010211_16250</name>
</gene>
<evidence type="ECO:0000313" key="2">
    <source>
        <dbReference type="EMBL" id="GGU52588.1"/>
    </source>
</evidence>
<accession>A0ABQ2UT56</accession>
<evidence type="ECO:0000256" key="1">
    <source>
        <dbReference type="SAM" id="MobiDB-lite"/>
    </source>
</evidence>
<protein>
    <submittedName>
        <fullName evidence="2">Uncharacterized protein</fullName>
    </submittedName>
</protein>
<reference evidence="3" key="1">
    <citation type="journal article" date="2019" name="Int. J. Syst. Evol. Microbiol.">
        <title>The Global Catalogue of Microorganisms (GCM) 10K type strain sequencing project: providing services to taxonomists for standard genome sequencing and annotation.</title>
        <authorList>
            <consortium name="The Broad Institute Genomics Platform"/>
            <consortium name="The Broad Institute Genome Sequencing Center for Infectious Disease"/>
            <person name="Wu L."/>
            <person name="Ma J."/>
        </authorList>
    </citation>
    <scope>NUCLEOTIDE SEQUENCE [LARGE SCALE GENOMIC DNA]</scope>
    <source>
        <strain evidence="3">JCM 3399</strain>
    </source>
</reference>
<feature type="region of interest" description="Disordered" evidence="1">
    <location>
        <begin position="1"/>
        <end position="24"/>
    </location>
</feature>
<organism evidence="2 3">
    <name type="scientific">Streptomyces albospinus</name>
    <dbReference type="NCBI Taxonomy" id="285515"/>
    <lineage>
        <taxon>Bacteria</taxon>
        <taxon>Bacillati</taxon>
        <taxon>Actinomycetota</taxon>
        <taxon>Actinomycetes</taxon>
        <taxon>Kitasatosporales</taxon>
        <taxon>Streptomycetaceae</taxon>
        <taxon>Streptomyces</taxon>
    </lineage>
</organism>
<sequence>MRRRTVANVDSMGEPRRHHRTHTRELVGGEYEFTHPSITLLRGCGAAGLRGCGAAGLRGCGTGAVHGAGPGELQIETYGFAQITGPPPGPAPPRGAHCS</sequence>